<feature type="region of interest" description="Disordered" evidence="1">
    <location>
        <begin position="1"/>
        <end position="25"/>
    </location>
</feature>
<feature type="compositionally biased region" description="Basic and acidic residues" evidence="1">
    <location>
        <begin position="1"/>
        <end position="10"/>
    </location>
</feature>
<reference evidence="2 3" key="1">
    <citation type="journal article" date="2016" name="PLoS ONE">
        <title>Sequence Assembly of Yarrowia lipolytica Strain W29/CLIB89 Shows Transposable Element Diversity.</title>
        <authorList>
            <person name="Magnan C."/>
            <person name="Yu J."/>
            <person name="Chang I."/>
            <person name="Jahn E."/>
            <person name="Kanomata Y."/>
            <person name="Wu J."/>
            <person name="Zeller M."/>
            <person name="Oakes M."/>
            <person name="Baldi P."/>
            <person name="Sandmeyer S."/>
        </authorList>
    </citation>
    <scope>NUCLEOTIDE SEQUENCE [LARGE SCALE GENOMIC DNA]</scope>
    <source>
        <strain evidence="3">CLIB89(W29)</strain>
    </source>
</reference>
<evidence type="ECO:0000313" key="3">
    <source>
        <dbReference type="Proteomes" id="UP000182444"/>
    </source>
</evidence>
<dbReference type="EMBL" id="CP017557">
    <property type="protein sequence ID" value="AOW05172.1"/>
    <property type="molecule type" value="Genomic_DNA"/>
</dbReference>
<evidence type="ECO:0000313" key="2">
    <source>
        <dbReference type="EMBL" id="AOW05172.1"/>
    </source>
</evidence>
<organism evidence="2 3">
    <name type="scientific">Yarrowia lipolytica</name>
    <name type="common">Candida lipolytica</name>
    <dbReference type="NCBI Taxonomy" id="4952"/>
    <lineage>
        <taxon>Eukaryota</taxon>
        <taxon>Fungi</taxon>
        <taxon>Dikarya</taxon>
        <taxon>Ascomycota</taxon>
        <taxon>Saccharomycotina</taxon>
        <taxon>Dipodascomycetes</taxon>
        <taxon>Dipodascales</taxon>
        <taxon>Dipodascales incertae sedis</taxon>
        <taxon>Yarrowia</taxon>
    </lineage>
</organism>
<dbReference type="GeneID" id="94583558"/>
<protein>
    <submittedName>
        <fullName evidence="2">Uncharacterized protein</fullName>
    </submittedName>
</protein>
<dbReference type="RefSeq" id="XP_068139049.1">
    <property type="nucleotide sequence ID" value="XM_068282948.1"/>
</dbReference>
<accession>A0A1D8NHR7</accession>
<gene>
    <name evidence="2" type="ORF">YALI1_E11565g</name>
</gene>
<name>A0A1D8NHR7_YARLL</name>
<dbReference type="AlphaFoldDB" id="A0A1D8NHR7"/>
<dbReference type="Proteomes" id="UP000182444">
    <property type="component" value="Chromosome 1E"/>
</dbReference>
<sequence length="106" mass="11896">MAPKESHRDGPGACRGISATLNTRGTSGIDSNSTLMLRGEHDRSYCLYLSQEGRIRDSNRANLQAKAVIRIGLLADRASFVVDSYEFFRKHEFQGKFLMQTTGERK</sequence>
<dbReference type="VEuPathDB" id="FungiDB:YALI1_E11565g"/>
<evidence type="ECO:0000256" key="1">
    <source>
        <dbReference type="SAM" id="MobiDB-lite"/>
    </source>
</evidence>
<proteinExistence type="predicted"/>